<reference evidence="3" key="1">
    <citation type="submission" date="2017-03" db="EMBL/GenBank/DDBJ databases">
        <title>Phytopthora megakarya and P. palmivora, two closely related causual agents of cacao black pod achieved similar genome size and gene model numbers by different mechanisms.</title>
        <authorList>
            <person name="Ali S."/>
            <person name="Shao J."/>
            <person name="Larry D.J."/>
            <person name="Kronmiller B."/>
            <person name="Shen D."/>
            <person name="Strem M.D."/>
            <person name="Melnick R.L."/>
            <person name="Guiltinan M.J."/>
            <person name="Tyler B.M."/>
            <person name="Meinhardt L.W."/>
            <person name="Bailey B.A."/>
        </authorList>
    </citation>
    <scope>NUCLEOTIDE SEQUENCE [LARGE SCALE GENOMIC DNA]</scope>
    <source>
        <strain evidence="3">zdho120</strain>
    </source>
</reference>
<comment type="caution">
    <text evidence="2">The sequence shown here is derived from an EMBL/GenBank/DDBJ whole genome shotgun (WGS) entry which is preliminary data.</text>
</comment>
<dbReference type="EMBL" id="NBNE01001675">
    <property type="protein sequence ID" value="OWZ13085.1"/>
    <property type="molecule type" value="Genomic_DNA"/>
</dbReference>
<proteinExistence type="predicted"/>
<evidence type="ECO:0000313" key="2">
    <source>
        <dbReference type="EMBL" id="OWZ13085.1"/>
    </source>
</evidence>
<evidence type="ECO:0000256" key="1">
    <source>
        <dbReference type="SAM" id="MobiDB-lite"/>
    </source>
</evidence>
<name>A0A225W683_9STRA</name>
<dbReference type="AlphaFoldDB" id="A0A225W683"/>
<organism evidence="2 3">
    <name type="scientific">Phytophthora megakarya</name>
    <dbReference type="NCBI Taxonomy" id="4795"/>
    <lineage>
        <taxon>Eukaryota</taxon>
        <taxon>Sar</taxon>
        <taxon>Stramenopiles</taxon>
        <taxon>Oomycota</taxon>
        <taxon>Peronosporomycetes</taxon>
        <taxon>Peronosporales</taxon>
        <taxon>Peronosporaceae</taxon>
        <taxon>Phytophthora</taxon>
    </lineage>
</organism>
<feature type="region of interest" description="Disordered" evidence="1">
    <location>
        <begin position="70"/>
        <end position="97"/>
    </location>
</feature>
<protein>
    <submittedName>
        <fullName evidence="2">Uncharacterized protein</fullName>
    </submittedName>
</protein>
<sequence>MHRYQADKLQRWAMVLTVYRYVIEHISGENNVWADILSRWKTTEPVKTPVSRLNVLACFSVDESRFPMARPEGDNQLTAEYRSPRCSTVGPRNEVAM</sequence>
<dbReference type="Proteomes" id="UP000198211">
    <property type="component" value="Unassembled WGS sequence"/>
</dbReference>
<gene>
    <name evidence="2" type="ORF">PHMEG_00013655</name>
</gene>
<accession>A0A225W683</accession>
<keyword evidence="3" id="KW-1185">Reference proteome</keyword>
<evidence type="ECO:0000313" key="3">
    <source>
        <dbReference type="Proteomes" id="UP000198211"/>
    </source>
</evidence>
<dbReference type="OrthoDB" id="6431001at2759"/>